<protein>
    <submittedName>
        <fullName evidence="2">ABC transporter permease</fullName>
    </submittedName>
</protein>
<keyword evidence="1" id="KW-1133">Transmembrane helix</keyword>
<organism evidence="2 3">
    <name type="scientific">Clostridium scindens (strain JCM 10418 / VPI 12708)</name>
    <dbReference type="NCBI Taxonomy" id="29347"/>
    <lineage>
        <taxon>Bacteria</taxon>
        <taxon>Bacillati</taxon>
        <taxon>Bacillota</taxon>
        <taxon>Clostridia</taxon>
        <taxon>Lachnospirales</taxon>
        <taxon>Lachnospiraceae</taxon>
    </lineage>
</organism>
<dbReference type="EMBL" id="VUMB01000104">
    <property type="protein sequence ID" value="MSS42110.1"/>
    <property type="molecule type" value="Genomic_DNA"/>
</dbReference>
<keyword evidence="1" id="KW-0472">Membrane</keyword>
<evidence type="ECO:0000313" key="2">
    <source>
        <dbReference type="EMBL" id="MSS42110.1"/>
    </source>
</evidence>
<name>A0A844FB05_CLOSV</name>
<evidence type="ECO:0000313" key="3">
    <source>
        <dbReference type="Proteomes" id="UP000462363"/>
    </source>
</evidence>
<feature type="transmembrane region" description="Helical" evidence="1">
    <location>
        <begin position="20"/>
        <end position="39"/>
    </location>
</feature>
<dbReference type="AlphaFoldDB" id="A0A844FB05"/>
<proteinExistence type="predicted"/>
<dbReference type="Proteomes" id="UP000462363">
    <property type="component" value="Unassembled WGS sequence"/>
</dbReference>
<feature type="non-terminal residue" evidence="2">
    <location>
        <position position="191"/>
    </location>
</feature>
<evidence type="ECO:0000256" key="1">
    <source>
        <dbReference type="SAM" id="Phobius"/>
    </source>
</evidence>
<accession>A0A844FB05</accession>
<reference evidence="2 3" key="1">
    <citation type="submission" date="2019-08" db="EMBL/GenBank/DDBJ databases">
        <title>In-depth cultivation of the pig gut microbiome towards novel bacterial diversity and tailored functional studies.</title>
        <authorList>
            <person name="Wylensek D."/>
            <person name="Hitch T.C.A."/>
            <person name="Clavel T."/>
        </authorList>
    </citation>
    <scope>NUCLEOTIDE SEQUENCE [LARGE SCALE GENOMIC DNA]</scope>
    <source>
        <strain evidence="2 3">BL-389-WT-3D</strain>
    </source>
</reference>
<gene>
    <name evidence="2" type="ORF">FYJ37_17900</name>
</gene>
<keyword evidence="1" id="KW-0812">Transmembrane</keyword>
<comment type="caution">
    <text evidence="2">The sequence shown here is derived from an EMBL/GenBank/DDBJ whole genome shotgun (WGS) entry which is preliminary data.</text>
</comment>
<sequence>MMNVFQRGIRSIFRKPVKSILLLIVVVVISSFFMAGLAGQSANIKTQDATRQAVGATFRLEVNEMNSQKRGEEASKILGNKEGEYNGYVQKQMPDGAWLSTGDNSFYTIRQADVQKIAEVDGIEAYNLITVSTPVNPVNFKRIENPDVDQSSDLGGVNVRGNRIMEMDMDVASGKIKLVEGRMIKENETDV</sequence>